<dbReference type="GO" id="GO:0016740">
    <property type="term" value="F:transferase activity"/>
    <property type="evidence" value="ECO:0007669"/>
    <property type="project" value="UniProtKB-KW"/>
</dbReference>
<feature type="region of interest" description="Disordered" evidence="1">
    <location>
        <begin position="1"/>
        <end position="39"/>
    </location>
</feature>
<reference evidence="2" key="1">
    <citation type="submission" date="2014-09" db="EMBL/GenBank/DDBJ databases">
        <authorList>
            <person name="Magalhaes I.L.F."/>
            <person name="Oliveira U."/>
            <person name="Santos F.R."/>
            <person name="Vidigal T.H.D.A."/>
            <person name="Brescovit A.D."/>
            <person name="Santos A.J."/>
        </authorList>
    </citation>
    <scope>NUCLEOTIDE SEQUENCE</scope>
    <source>
        <tissue evidence="2">Shoot tissue taken approximately 20 cm above the soil surface</tissue>
    </source>
</reference>
<evidence type="ECO:0000313" key="2">
    <source>
        <dbReference type="EMBL" id="JAD15741.1"/>
    </source>
</evidence>
<dbReference type="EMBL" id="GBRH01282154">
    <property type="protein sequence ID" value="JAD15741.1"/>
    <property type="molecule type" value="Transcribed_RNA"/>
</dbReference>
<feature type="compositionally biased region" description="Basic and acidic residues" evidence="1">
    <location>
        <begin position="1"/>
        <end position="17"/>
    </location>
</feature>
<keyword evidence="2" id="KW-0808">Transferase</keyword>
<organism evidence="2">
    <name type="scientific">Arundo donax</name>
    <name type="common">Giant reed</name>
    <name type="synonym">Donax arundinaceus</name>
    <dbReference type="NCBI Taxonomy" id="35708"/>
    <lineage>
        <taxon>Eukaryota</taxon>
        <taxon>Viridiplantae</taxon>
        <taxon>Streptophyta</taxon>
        <taxon>Embryophyta</taxon>
        <taxon>Tracheophyta</taxon>
        <taxon>Spermatophyta</taxon>
        <taxon>Magnoliopsida</taxon>
        <taxon>Liliopsida</taxon>
        <taxon>Poales</taxon>
        <taxon>Poaceae</taxon>
        <taxon>PACMAD clade</taxon>
        <taxon>Arundinoideae</taxon>
        <taxon>Arundineae</taxon>
        <taxon>Arundo</taxon>
    </lineage>
</organism>
<dbReference type="AlphaFoldDB" id="A0A0A8XPT8"/>
<proteinExistence type="predicted"/>
<protein>
    <submittedName>
        <fullName evidence="2">Transferase, transferring glycosyl groups / transferase, transferring hexosyl groups</fullName>
    </submittedName>
</protein>
<reference evidence="2" key="2">
    <citation type="journal article" date="2015" name="Data Brief">
        <title>Shoot transcriptome of the giant reed, Arundo donax.</title>
        <authorList>
            <person name="Barrero R.A."/>
            <person name="Guerrero F.D."/>
            <person name="Moolhuijzen P."/>
            <person name="Goolsby J.A."/>
            <person name="Tidwell J."/>
            <person name="Bellgard S.E."/>
            <person name="Bellgard M.I."/>
        </authorList>
    </citation>
    <scope>NUCLEOTIDE SEQUENCE</scope>
    <source>
        <tissue evidence="2">Shoot tissue taken approximately 20 cm above the soil surface</tissue>
    </source>
</reference>
<name>A0A0A8XPT8_ARUDO</name>
<sequence length="39" mass="4756">MPEQIHKVHRRSHEEQMLRAQQRRKHDSPSKITPLLEKV</sequence>
<accession>A0A0A8XPT8</accession>
<evidence type="ECO:0000256" key="1">
    <source>
        <dbReference type="SAM" id="MobiDB-lite"/>
    </source>
</evidence>